<evidence type="ECO:0000256" key="5">
    <source>
        <dbReference type="SAM" id="SignalP"/>
    </source>
</evidence>
<feature type="chain" id="PRO_5033025425" evidence="5">
    <location>
        <begin position="21"/>
        <end position="200"/>
    </location>
</feature>
<reference evidence="7 8" key="1">
    <citation type="submission" date="2020-08" db="EMBL/GenBank/DDBJ databases">
        <title>Genomic Encyclopedia of Type Strains, Phase IV (KMG-IV): sequencing the most valuable type-strain genomes for metagenomic binning, comparative biology and taxonomic classification.</title>
        <authorList>
            <person name="Goeker M."/>
        </authorList>
    </citation>
    <scope>NUCLEOTIDE SEQUENCE [LARGE SCALE GENOMIC DNA]</scope>
    <source>
        <strain evidence="7 8">YC6723</strain>
    </source>
</reference>
<dbReference type="EMBL" id="JACIEV010000001">
    <property type="protein sequence ID" value="MBB4152696.1"/>
    <property type="molecule type" value="Genomic_DNA"/>
</dbReference>
<dbReference type="GO" id="GO:0016020">
    <property type="term" value="C:membrane"/>
    <property type="evidence" value="ECO:0007669"/>
    <property type="project" value="UniProtKB-SubCell"/>
</dbReference>
<dbReference type="Proteomes" id="UP000529795">
    <property type="component" value="Unassembled WGS sequence"/>
</dbReference>
<keyword evidence="2 5" id="KW-0732">Signal</keyword>
<evidence type="ECO:0000256" key="2">
    <source>
        <dbReference type="ARBA" id="ARBA00022729"/>
    </source>
</evidence>
<proteinExistence type="inferred from homology"/>
<evidence type="ECO:0000256" key="4">
    <source>
        <dbReference type="ARBA" id="ARBA00038306"/>
    </source>
</evidence>
<comment type="similarity">
    <text evidence="4">Belongs to the Omp25/RopB family.</text>
</comment>
<dbReference type="SUPFAM" id="SSF56925">
    <property type="entry name" value="OMPA-like"/>
    <property type="match status" value="1"/>
</dbReference>
<dbReference type="Pfam" id="PF13505">
    <property type="entry name" value="OMP_b-brl"/>
    <property type="match status" value="1"/>
</dbReference>
<dbReference type="AlphaFoldDB" id="A0A840F8T0"/>
<dbReference type="PANTHER" id="PTHR34001:SF3">
    <property type="entry name" value="BLL7405 PROTEIN"/>
    <property type="match status" value="1"/>
</dbReference>
<dbReference type="Gene3D" id="2.40.160.20">
    <property type="match status" value="1"/>
</dbReference>
<feature type="signal peptide" evidence="5">
    <location>
        <begin position="1"/>
        <end position="20"/>
    </location>
</feature>
<dbReference type="InterPro" id="IPR027385">
    <property type="entry name" value="Beta-barrel_OMP"/>
</dbReference>
<sequence>MRNLFLIVAASTALATPALAQTSSAPHTGLRVEGLVGYDRLSDGGNQDSSSSSGIVYGGGVGYDVPVGSITLGAEAELTGSTVDTRTDSLLVAGDRLRLDAGRDIYVGGRVGFPITPATLLYAKGGYTNARVQARYDAGAASVDDHADLDGFRLGAGVEQALGSNSYVKAEYRYSHYSKVDDYDIDADRHQLVAGVGIRF</sequence>
<gene>
    <name evidence="7" type="ORF">GGQ80_000572</name>
</gene>
<evidence type="ECO:0000313" key="8">
    <source>
        <dbReference type="Proteomes" id="UP000529795"/>
    </source>
</evidence>
<evidence type="ECO:0000259" key="6">
    <source>
        <dbReference type="Pfam" id="PF13505"/>
    </source>
</evidence>
<keyword evidence="3" id="KW-0472">Membrane</keyword>
<accession>A0A840F8T0</accession>
<dbReference type="PANTHER" id="PTHR34001">
    <property type="entry name" value="BLL7405 PROTEIN"/>
    <property type="match status" value="1"/>
</dbReference>
<evidence type="ECO:0000256" key="3">
    <source>
        <dbReference type="ARBA" id="ARBA00023136"/>
    </source>
</evidence>
<feature type="domain" description="Outer membrane protein beta-barrel" evidence="6">
    <location>
        <begin position="7"/>
        <end position="200"/>
    </location>
</feature>
<dbReference type="InterPro" id="IPR051692">
    <property type="entry name" value="OMP-like"/>
</dbReference>
<dbReference type="InterPro" id="IPR011250">
    <property type="entry name" value="OMP/PagP_B-barrel"/>
</dbReference>
<protein>
    <submittedName>
        <fullName evidence="7">Outer membrane immunogenic protein</fullName>
    </submittedName>
</protein>
<evidence type="ECO:0000256" key="1">
    <source>
        <dbReference type="ARBA" id="ARBA00004370"/>
    </source>
</evidence>
<keyword evidence="8" id="KW-1185">Reference proteome</keyword>
<comment type="caution">
    <text evidence="7">The sequence shown here is derived from an EMBL/GenBank/DDBJ whole genome shotgun (WGS) entry which is preliminary data.</text>
</comment>
<comment type="subcellular location">
    <subcellularLocation>
        <location evidence="1">Membrane</location>
    </subcellularLocation>
</comment>
<dbReference type="RefSeq" id="WP_183982317.1">
    <property type="nucleotide sequence ID" value="NZ_JACIEV010000001.1"/>
</dbReference>
<name>A0A840F8T0_9SPHN</name>
<organism evidence="7 8">
    <name type="scientific">Sphingomonas jinjuensis</name>
    <dbReference type="NCBI Taxonomy" id="535907"/>
    <lineage>
        <taxon>Bacteria</taxon>
        <taxon>Pseudomonadati</taxon>
        <taxon>Pseudomonadota</taxon>
        <taxon>Alphaproteobacteria</taxon>
        <taxon>Sphingomonadales</taxon>
        <taxon>Sphingomonadaceae</taxon>
        <taxon>Sphingomonas</taxon>
    </lineage>
</organism>
<evidence type="ECO:0000313" key="7">
    <source>
        <dbReference type="EMBL" id="MBB4152696.1"/>
    </source>
</evidence>